<evidence type="ECO:0000313" key="1">
    <source>
        <dbReference type="EMBL" id="EKV06931.1"/>
    </source>
</evidence>
<dbReference type="InParanoid" id="K9G105"/>
<gene>
    <name evidence="1" type="ORF">PDIG_75980</name>
</gene>
<evidence type="ECO:0000313" key="2">
    <source>
        <dbReference type="Proteomes" id="UP000009882"/>
    </source>
</evidence>
<dbReference type="Proteomes" id="UP000009882">
    <property type="component" value="Unassembled WGS sequence"/>
</dbReference>
<reference evidence="2" key="1">
    <citation type="journal article" date="2012" name="BMC Genomics">
        <title>Genome sequence of the necrotrophic fungus Penicillium digitatum, the main postharvest pathogen of citrus.</title>
        <authorList>
            <person name="Marcet-Houben M."/>
            <person name="Ballester A.-R."/>
            <person name="de la Fuente B."/>
            <person name="Harries E."/>
            <person name="Marcos J.F."/>
            <person name="Gonzalez-Candelas L."/>
            <person name="Gabaldon T."/>
        </authorList>
    </citation>
    <scope>NUCLEOTIDE SEQUENCE [LARGE SCALE GENOMIC DNA]</scope>
    <source>
        <strain evidence="2">PHI26 / CECT 20796</strain>
    </source>
</reference>
<organism evidence="1 2">
    <name type="scientific">Penicillium digitatum (strain PHI26 / CECT 20796)</name>
    <name type="common">Green mold</name>
    <dbReference type="NCBI Taxonomy" id="1170229"/>
    <lineage>
        <taxon>Eukaryota</taxon>
        <taxon>Fungi</taxon>
        <taxon>Dikarya</taxon>
        <taxon>Ascomycota</taxon>
        <taxon>Pezizomycotina</taxon>
        <taxon>Eurotiomycetes</taxon>
        <taxon>Eurotiomycetidae</taxon>
        <taxon>Eurotiales</taxon>
        <taxon>Aspergillaceae</taxon>
        <taxon>Penicillium</taxon>
    </lineage>
</organism>
<name>K9G105_PEND2</name>
<sequence>MGHCQDIEGGAGESSDQRAGCQQIQHYGIALKG</sequence>
<dbReference type="AlphaFoldDB" id="K9G105"/>
<accession>K9G105</accession>
<protein>
    <submittedName>
        <fullName evidence="1">Uncharacterized protein</fullName>
    </submittedName>
</protein>
<proteinExistence type="predicted"/>
<dbReference type="EMBL" id="AKCT01000268">
    <property type="protein sequence ID" value="EKV06931.1"/>
    <property type="molecule type" value="Genomic_DNA"/>
</dbReference>
<dbReference type="HOGENOM" id="CLU_3384964_0_0_1"/>
<keyword evidence="2" id="KW-1185">Reference proteome</keyword>
<comment type="caution">
    <text evidence="1">The sequence shown here is derived from an EMBL/GenBank/DDBJ whole genome shotgun (WGS) entry which is preliminary data.</text>
</comment>